<comment type="similarity">
    <text evidence="1">Belongs to the 'phage' integrase family.</text>
</comment>
<comment type="caution">
    <text evidence="8">The sequence shown here is derived from an EMBL/GenBank/DDBJ whole genome shotgun (WGS) entry which is preliminary data.</text>
</comment>
<dbReference type="Proteomes" id="UP001197609">
    <property type="component" value="Unassembled WGS sequence"/>
</dbReference>
<reference evidence="8 9" key="1">
    <citation type="journal article" date="2021" name="bioRxiv">
        <title>Unraveling nitrogen, sulfur and carbon metabolic pathways and microbial community transcriptional responses to substrate deprivation and toxicity stresses in a bioreactor mimicking anoxic brackish coastal sediment conditions.</title>
        <authorList>
            <person name="Martins P.D."/>
            <person name="Echeveste M.J."/>
            <person name="Arshad A."/>
            <person name="Kurth J."/>
            <person name="Ouboter H."/>
            <person name="Jetten M.S.M."/>
            <person name="Welte C.U."/>
        </authorList>
    </citation>
    <scope>NUCLEOTIDE SEQUENCE [LARGE SCALE GENOMIC DNA]</scope>
    <source>
        <strain evidence="8">MAG_38</strain>
    </source>
</reference>
<protein>
    <submittedName>
        <fullName evidence="8">Tyrosine-type recombinase/integrase</fullName>
    </submittedName>
</protein>
<dbReference type="SUPFAM" id="SSF56349">
    <property type="entry name" value="DNA breaking-rejoining enzymes"/>
    <property type="match status" value="1"/>
</dbReference>
<gene>
    <name evidence="8" type="ORF">K8G79_03175</name>
</gene>
<dbReference type="InterPro" id="IPR010998">
    <property type="entry name" value="Integrase_recombinase_N"/>
</dbReference>
<dbReference type="Pfam" id="PF02899">
    <property type="entry name" value="Phage_int_SAM_1"/>
    <property type="match status" value="1"/>
</dbReference>
<evidence type="ECO:0000259" key="7">
    <source>
        <dbReference type="PROSITE" id="PS51900"/>
    </source>
</evidence>
<dbReference type="GO" id="GO:0003677">
    <property type="term" value="F:DNA binding"/>
    <property type="evidence" value="ECO:0007669"/>
    <property type="project" value="UniProtKB-UniRule"/>
</dbReference>
<evidence type="ECO:0000256" key="1">
    <source>
        <dbReference type="ARBA" id="ARBA00008857"/>
    </source>
</evidence>
<dbReference type="PANTHER" id="PTHR30349:SF41">
    <property type="entry name" value="INTEGRASE_RECOMBINASE PROTEIN MJ0367-RELATED"/>
    <property type="match status" value="1"/>
</dbReference>
<dbReference type="InterPro" id="IPR011010">
    <property type="entry name" value="DNA_brk_join_enz"/>
</dbReference>
<evidence type="ECO:0000256" key="5">
    <source>
        <dbReference type="PROSITE-ProRule" id="PRU01248"/>
    </source>
</evidence>
<dbReference type="PROSITE" id="PS51898">
    <property type="entry name" value="TYR_RECOMBINASE"/>
    <property type="match status" value="1"/>
</dbReference>
<accession>A0AAJ1AGM9</accession>
<dbReference type="Pfam" id="PF00589">
    <property type="entry name" value="Phage_integrase"/>
    <property type="match status" value="1"/>
</dbReference>
<dbReference type="Gene3D" id="1.10.443.10">
    <property type="entry name" value="Intergrase catalytic core"/>
    <property type="match status" value="1"/>
</dbReference>
<evidence type="ECO:0000259" key="6">
    <source>
        <dbReference type="PROSITE" id="PS51898"/>
    </source>
</evidence>
<dbReference type="PROSITE" id="PS51900">
    <property type="entry name" value="CB"/>
    <property type="match status" value="1"/>
</dbReference>
<evidence type="ECO:0000256" key="4">
    <source>
        <dbReference type="ARBA" id="ARBA00023172"/>
    </source>
</evidence>
<sequence length="315" mass="35307">MDPLPSPAWSDALSAFTKWLQDQGRRPLTVRSYLHDITLLARWLADRSISAPAQITPQALRDYVSYLQLAQRREATTINRRIIAIRRFCGFLTEAGLAPPGFTPASLRPLPLPPPTAPPIPSARQLRRLAIEPPTKTLETWRDYALVQLGLQAGLRLGDLADLQLEDLRLSHDPPCIKIRSGKGGVSRTVYLNSAARKALRAWLAVRPPSPYQAVFLSRTRGPLSRRTLHTILTTQLRRAGILHATPHTLRHAFATLLYREHKDLLLLKEALGHRKVDTSARYTRHTAHEIALAIEALDTNVGRSRPEPLYPHGI</sequence>
<dbReference type="InterPro" id="IPR002104">
    <property type="entry name" value="Integrase_catalytic"/>
</dbReference>
<evidence type="ECO:0000313" key="9">
    <source>
        <dbReference type="Proteomes" id="UP001197609"/>
    </source>
</evidence>
<dbReference type="EMBL" id="JAIOIU010000033">
    <property type="protein sequence ID" value="MBZ0159138.1"/>
    <property type="molecule type" value="Genomic_DNA"/>
</dbReference>
<dbReference type="AlphaFoldDB" id="A0AAJ1AGM9"/>
<keyword evidence="2" id="KW-0229">DNA integration</keyword>
<dbReference type="GO" id="GO:0006310">
    <property type="term" value="P:DNA recombination"/>
    <property type="evidence" value="ECO:0007669"/>
    <property type="project" value="UniProtKB-KW"/>
</dbReference>
<organism evidence="8 9">
    <name type="scientific">Candidatus Methylomirabilis tolerans</name>
    <dbReference type="NCBI Taxonomy" id="3123416"/>
    <lineage>
        <taxon>Bacteria</taxon>
        <taxon>Candidatus Methylomirabilota</taxon>
        <taxon>Candidatus Methylomirabilia</taxon>
        <taxon>Candidatus Methylomirabilales</taxon>
        <taxon>Candidatus Methylomirabilaceae</taxon>
        <taxon>Candidatus Methylomirabilis</taxon>
    </lineage>
</organism>
<evidence type="ECO:0000256" key="3">
    <source>
        <dbReference type="ARBA" id="ARBA00023125"/>
    </source>
</evidence>
<dbReference type="InterPro" id="IPR050090">
    <property type="entry name" value="Tyrosine_recombinase_XerCD"/>
</dbReference>
<dbReference type="InterPro" id="IPR004107">
    <property type="entry name" value="Integrase_SAM-like_N"/>
</dbReference>
<feature type="domain" description="Core-binding (CB)" evidence="7">
    <location>
        <begin position="7"/>
        <end position="93"/>
    </location>
</feature>
<feature type="domain" description="Tyr recombinase" evidence="6">
    <location>
        <begin position="116"/>
        <end position="297"/>
    </location>
</feature>
<dbReference type="InterPro" id="IPR044068">
    <property type="entry name" value="CB"/>
</dbReference>
<keyword evidence="3 5" id="KW-0238">DNA-binding</keyword>
<evidence type="ECO:0000256" key="2">
    <source>
        <dbReference type="ARBA" id="ARBA00022908"/>
    </source>
</evidence>
<proteinExistence type="inferred from homology"/>
<name>A0AAJ1AGM9_9BACT</name>
<dbReference type="PANTHER" id="PTHR30349">
    <property type="entry name" value="PHAGE INTEGRASE-RELATED"/>
    <property type="match status" value="1"/>
</dbReference>
<dbReference type="Gene3D" id="1.10.150.130">
    <property type="match status" value="1"/>
</dbReference>
<keyword evidence="4" id="KW-0233">DNA recombination</keyword>
<dbReference type="GO" id="GO:0015074">
    <property type="term" value="P:DNA integration"/>
    <property type="evidence" value="ECO:0007669"/>
    <property type="project" value="UniProtKB-KW"/>
</dbReference>
<evidence type="ECO:0000313" key="8">
    <source>
        <dbReference type="EMBL" id="MBZ0159138.1"/>
    </source>
</evidence>
<dbReference type="InterPro" id="IPR013762">
    <property type="entry name" value="Integrase-like_cat_sf"/>
</dbReference>